<dbReference type="Proteomes" id="UP000001312">
    <property type="component" value="Unassembled WGS sequence"/>
</dbReference>
<evidence type="ECO:0000313" key="2">
    <source>
        <dbReference type="Proteomes" id="UP000001312"/>
    </source>
</evidence>
<evidence type="ECO:0000313" key="1">
    <source>
        <dbReference type="EMBL" id="EDN99602.1"/>
    </source>
</evidence>
<dbReference type="RefSeq" id="XP_001596240.1">
    <property type="nucleotide sequence ID" value="XM_001596190.1"/>
</dbReference>
<name>A7EAX4_SCLS1</name>
<dbReference type="GeneID" id="5492596"/>
<protein>
    <submittedName>
        <fullName evidence="1">Uncharacterized protein</fullName>
    </submittedName>
</protein>
<sequence>MTMARFNSQKNSTLKLARLAMMIGQLEDQMRLGCA</sequence>
<accession>A7EAX4</accession>
<keyword evidence="2" id="KW-1185">Reference proteome</keyword>
<dbReference type="AlphaFoldDB" id="A7EAX4"/>
<dbReference type="HOGENOM" id="CLU_3368741_0_0_1"/>
<proteinExistence type="predicted"/>
<dbReference type="InParanoid" id="A7EAX4"/>
<gene>
    <name evidence="1" type="ORF">SS1G_02459</name>
</gene>
<organism evidence="1 2">
    <name type="scientific">Sclerotinia sclerotiorum (strain ATCC 18683 / 1980 / Ss-1)</name>
    <name type="common">White mold</name>
    <name type="synonym">Whetzelinia sclerotiorum</name>
    <dbReference type="NCBI Taxonomy" id="665079"/>
    <lineage>
        <taxon>Eukaryota</taxon>
        <taxon>Fungi</taxon>
        <taxon>Dikarya</taxon>
        <taxon>Ascomycota</taxon>
        <taxon>Pezizomycotina</taxon>
        <taxon>Leotiomycetes</taxon>
        <taxon>Helotiales</taxon>
        <taxon>Sclerotiniaceae</taxon>
        <taxon>Sclerotinia</taxon>
    </lineage>
</organism>
<dbReference type="KEGG" id="ssl:SS1G_02459"/>
<dbReference type="EMBL" id="CH476623">
    <property type="protein sequence ID" value="EDN99602.1"/>
    <property type="molecule type" value="Genomic_DNA"/>
</dbReference>
<reference evidence="2" key="1">
    <citation type="journal article" date="2011" name="PLoS Genet.">
        <title>Genomic analysis of the necrotrophic fungal pathogens Sclerotinia sclerotiorum and Botrytis cinerea.</title>
        <authorList>
            <person name="Amselem J."/>
            <person name="Cuomo C.A."/>
            <person name="van Kan J.A."/>
            <person name="Viaud M."/>
            <person name="Benito E.P."/>
            <person name="Couloux A."/>
            <person name="Coutinho P.M."/>
            <person name="de Vries R.P."/>
            <person name="Dyer P.S."/>
            <person name="Fillinger S."/>
            <person name="Fournier E."/>
            <person name="Gout L."/>
            <person name="Hahn M."/>
            <person name="Kohn L."/>
            <person name="Lapalu N."/>
            <person name="Plummer K.M."/>
            <person name="Pradier J.M."/>
            <person name="Quevillon E."/>
            <person name="Sharon A."/>
            <person name="Simon A."/>
            <person name="ten Have A."/>
            <person name="Tudzynski B."/>
            <person name="Tudzynski P."/>
            <person name="Wincker P."/>
            <person name="Andrew M."/>
            <person name="Anthouard V."/>
            <person name="Beever R.E."/>
            <person name="Beffa R."/>
            <person name="Benoit I."/>
            <person name="Bouzid O."/>
            <person name="Brault B."/>
            <person name="Chen Z."/>
            <person name="Choquer M."/>
            <person name="Collemare J."/>
            <person name="Cotton P."/>
            <person name="Danchin E.G."/>
            <person name="Da Silva C."/>
            <person name="Gautier A."/>
            <person name="Giraud C."/>
            <person name="Giraud T."/>
            <person name="Gonzalez C."/>
            <person name="Grossetete S."/>
            <person name="Guldener U."/>
            <person name="Henrissat B."/>
            <person name="Howlett B.J."/>
            <person name="Kodira C."/>
            <person name="Kretschmer M."/>
            <person name="Lappartient A."/>
            <person name="Leroch M."/>
            <person name="Levis C."/>
            <person name="Mauceli E."/>
            <person name="Neuveglise C."/>
            <person name="Oeser B."/>
            <person name="Pearson M."/>
            <person name="Poulain J."/>
            <person name="Poussereau N."/>
            <person name="Quesneville H."/>
            <person name="Rascle C."/>
            <person name="Schumacher J."/>
            <person name="Segurens B."/>
            <person name="Sexton A."/>
            <person name="Silva E."/>
            <person name="Sirven C."/>
            <person name="Soanes D.M."/>
            <person name="Talbot N.J."/>
            <person name="Templeton M."/>
            <person name="Yandava C."/>
            <person name="Yarden O."/>
            <person name="Zeng Q."/>
            <person name="Rollins J.A."/>
            <person name="Lebrun M.H."/>
            <person name="Dickman M."/>
        </authorList>
    </citation>
    <scope>NUCLEOTIDE SEQUENCE [LARGE SCALE GENOMIC DNA]</scope>
    <source>
        <strain evidence="2">ATCC 18683 / 1980 / Ss-1</strain>
    </source>
</reference>